<dbReference type="Proteomes" id="UP000283269">
    <property type="component" value="Unassembled WGS sequence"/>
</dbReference>
<dbReference type="STRING" id="93625.A0A409X1N3"/>
<organism evidence="1 2">
    <name type="scientific">Psilocybe cyanescens</name>
    <dbReference type="NCBI Taxonomy" id="93625"/>
    <lineage>
        <taxon>Eukaryota</taxon>
        <taxon>Fungi</taxon>
        <taxon>Dikarya</taxon>
        <taxon>Basidiomycota</taxon>
        <taxon>Agaricomycotina</taxon>
        <taxon>Agaricomycetes</taxon>
        <taxon>Agaricomycetidae</taxon>
        <taxon>Agaricales</taxon>
        <taxon>Agaricineae</taxon>
        <taxon>Strophariaceae</taxon>
        <taxon>Psilocybe</taxon>
    </lineage>
</organism>
<keyword evidence="2" id="KW-1185">Reference proteome</keyword>
<dbReference type="InterPro" id="IPR036322">
    <property type="entry name" value="WD40_repeat_dom_sf"/>
</dbReference>
<dbReference type="OrthoDB" id="239865at2759"/>
<dbReference type="InterPro" id="IPR051150">
    <property type="entry name" value="SWT21/TCAB1_mRNA_Telomere"/>
</dbReference>
<protein>
    <recommendedName>
        <fullName evidence="3">Anaphase-promoting complex subunit 4 WD40 domain-containing protein</fullName>
    </recommendedName>
</protein>
<evidence type="ECO:0000313" key="2">
    <source>
        <dbReference type="Proteomes" id="UP000283269"/>
    </source>
</evidence>
<dbReference type="FunCoup" id="A0A409X1N3">
    <property type="interactions" value="489"/>
</dbReference>
<dbReference type="InParanoid" id="A0A409X1N3"/>
<dbReference type="PANTHER" id="PTHR13211:SF0">
    <property type="entry name" value="TELOMERASE CAJAL BODY PROTEIN 1"/>
    <property type="match status" value="1"/>
</dbReference>
<comment type="caution">
    <text evidence="1">The sequence shown here is derived from an EMBL/GenBank/DDBJ whole genome shotgun (WGS) entry which is preliminary data.</text>
</comment>
<dbReference type="InterPro" id="IPR015943">
    <property type="entry name" value="WD40/YVTN_repeat-like_dom_sf"/>
</dbReference>
<name>A0A409X1N3_PSICY</name>
<reference evidence="1 2" key="1">
    <citation type="journal article" date="2018" name="Evol. Lett.">
        <title>Horizontal gene cluster transfer increased hallucinogenic mushroom diversity.</title>
        <authorList>
            <person name="Reynolds H.T."/>
            <person name="Vijayakumar V."/>
            <person name="Gluck-Thaler E."/>
            <person name="Korotkin H.B."/>
            <person name="Matheny P.B."/>
            <person name="Slot J.C."/>
        </authorList>
    </citation>
    <scope>NUCLEOTIDE SEQUENCE [LARGE SCALE GENOMIC DNA]</scope>
    <source>
        <strain evidence="1 2">2631</strain>
    </source>
</reference>
<proteinExistence type="predicted"/>
<dbReference type="Gene3D" id="2.130.10.10">
    <property type="entry name" value="YVTN repeat-like/Quinoprotein amine dehydrogenase"/>
    <property type="match status" value="1"/>
</dbReference>
<accession>A0A409X1N3</accession>
<gene>
    <name evidence="1" type="ORF">CVT25_014060</name>
</gene>
<evidence type="ECO:0000313" key="1">
    <source>
        <dbReference type="EMBL" id="PPQ84708.1"/>
    </source>
</evidence>
<dbReference type="EMBL" id="NHYD01002828">
    <property type="protein sequence ID" value="PPQ84708.1"/>
    <property type="molecule type" value="Genomic_DNA"/>
</dbReference>
<dbReference type="SUPFAM" id="SSF50978">
    <property type="entry name" value="WD40 repeat-like"/>
    <property type="match status" value="1"/>
</dbReference>
<dbReference type="AlphaFoldDB" id="A0A409X1N3"/>
<dbReference type="PANTHER" id="PTHR13211">
    <property type="entry name" value="TELOMERASE CAJAL BODY PROTEIN 1"/>
    <property type="match status" value="1"/>
</dbReference>
<evidence type="ECO:0008006" key="3">
    <source>
        <dbReference type="Google" id="ProtNLM"/>
    </source>
</evidence>
<sequence length="454" mass="50058">MEPSSQTWASAEYNTSKYPGLYCTLNVISNASFQSNFPRSAKCVKHAHDAYQGVLMALLFLHCVKIALSNSSTLVERIATPLRQFAQAAPILDFIWYPTATPLDPASFCFVAAVRECPVKLLDASDGRLRASYRIVDHRERQIAPHSLAFNLTAQKSVLSLLLNIFSLLISFHRLYCGFEDAIEVFDITRPGEGTRIPTTPSKKSKDGLKGIISSLAFCPSYSPDGCFYAAGSFSPTDNNIALFSDVSSEPVMFIGGGPQAGVTQVLQFNPMQPNILYATYRGKGSGSIYSWDIRSNVHVPMEIFQASTSSHKNRTNQRIRFDIDAAGRLLSIGDHTGNISIFDLNGGPNLESVSDSSFENTKLSQPCLTFKAHEAPTKMDLDTIGSVAFHPLKPCLLSVSGSRHFTDEYSMSSDEESGDEVDRHVVHEEVKVRREKQPQPVAFDSTIKAWDFT</sequence>